<comment type="caution">
    <text evidence="2">The sequence shown here is derived from an EMBL/GenBank/DDBJ whole genome shotgun (WGS) entry which is preliminary data.</text>
</comment>
<proteinExistence type="predicted"/>
<organism evidence="2 4">
    <name type="scientific">Rotaria magnacalcarata</name>
    <dbReference type="NCBI Taxonomy" id="392030"/>
    <lineage>
        <taxon>Eukaryota</taxon>
        <taxon>Metazoa</taxon>
        <taxon>Spiralia</taxon>
        <taxon>Gnathifera</taxon>
        <taxon>Rotifera</taxon>
        <taxon>Eurotatoria</taxon>
        <taxon>Bdelloidea</taxon>
        <taxon>Philodinida</taxon>
        <taxon>Philodinidae</taxon>
        <taxon>Rotaria</taxon>
    </lineage>
</organism>
<dbReference type="Proteomes" id="UP000663855">
    <property type="component" value="Unassembled WGS sequence"/>
</dbReference>
<evidence type="ECO:0008006" key="5">
    <source>
        <dbReference type="Google" id="ProtNLM"/>
    </source>
</evidence>
<reference evidence="2" key="1">
    <citation type="submission" date="2021-02" db="EMBL/GenBank/DDBJ databases">
        <authorList>
            <person name="Nowell W R."/>
        </authorList>
    </citation>
    <scope>NUCLEOTIDE SEQUENCE</scope>
</reference>
<dbReference type="EMBL" id="CAJNOV010015631">
    <property type="protein sequence ID" value="CAF1577512.1"/>
    <property type="molecule type" value="Genomic_DNA"/>
</dbReference>
<name>A0A816TJV1_9BILA</name>
<dbReference type="Proteomes" id="UP000681967">
    <property type="component" value="Unassembled WGS sequence"/>
</dbReference>
<dbReference type="EMBL" id="CAJOBH010003648">
    <property type="protein sequence ID" value="CAF3960413.1"/>
    <property type="molecule type" value="Genomic_DNA"/>
</dbReference>
<evidence type="ECO:0000313" key="1">
    <source>
        <dbReference type="EMBL" id="CAF1577512.1"/>
    </source>
</evidence>
<evidence type="ECO:0000313" key="2">
    <source>
        <dbReference type="EMBL" id="CAF2100444.1"/>
    </source>
</evidence>
<dbReference type="EMBL" id="CAJNRE010011309">
    <property type="protein sequence ID" value="CAF2100444.1"/>
    <property type="molecule type" value="Genomic_DNA"/>
</dbReference>
<dbReference type="Proteomes" id="UP000663824">
    <property type="component" value="Unassembled WGS sequence"/>
</dbReference>
<gene>
    <name evidence="3" type="ORF">BYL167_LOCUS11511</name>
    <name evidence="1" type="ORF">CJN711_LOCUS32621</name>
    <name evidence="2" type="ORF">MBJ925_LOCUS22174</name>
</gene>
<sequence>MSIKKVHDQDLFHNVIGIGLRMYGNGYPYAPQTVSYITEYCRQQIRHYFIQHNQLVRKSHDYCPLSYLSTLVYTSRHKKYFLKRLQHFFQAKDRPVLQQDELVDNIIKDKKLTMADRFKRICRQTQISIDDNQTKAISSMLDRQRSRQYARLDIYYKSDALTSDDYLLFVEQQHSSFNSLRSLSSIDIQYWLQLNNLTVSNKKSVSKHDLRLTEICVFLIKEILLSLMDKVYHSPIRCDIHDIIRRQHVQNNRLLIQCAFDVIALEFIRQLLRYRTYMHPSIRVTSSTNDILSIDLNDIYHITMPLSCSMLEMLPDEIILEVCRYLHSGDVLYSFFDLNSRLNQTITFYRQHVSLHKTFYMQFIEIFTIILPKIESSIRSLVIFELESPLFFESFKTNHIYEHLEKLTLVNWTDEKLILFLDTLHGMKHFHTLVIQALDLTESVTNINLLKKILGANDNRLTIIVFDHECDAFNLIEEKETETIFSNIIKIDIELQTTKDLLKLVQFTPNVKQIHTTFKRPLTKILFAQEVFTHLTELSVYAMSWFSTFDDLKTLVQISSTIENFSFVLVTRDYSMIDGKHVLSIVPSRVKQFNYSICYHLSDKDDDFNASIIIKSWKSIPIAYSISEHDKRIFLHTILYQPNRLSLRSLFNKNMSTDYNSQIYKKVRHLHVYDTNSLSEISGIVRHCRQILDLIVSIRTLPSRNPDTQKTSIALPYLGRLDFLSIQGTPPDSHYIERILLVAPNLSAISIDFDCLFKLLSDDDQSLSLFYLLHRRIVILCIRFEETVIEKLTAEHIHCIARIFFRVNHMCIDLRNSKLRIESQIISLILKYFPKLMVLSLYGQLSEDINSNKDMLCQYLAEQSIGRLTNVNKFKIDYGKERLKVWM</sequence>
<dbReference type="AlphaFoldDB" id="A0A816TJV1"/>
<protein>
    <recommendedName>
        <fullName evidence="5">F-box domain-containing protein</fullName>
    </recommendedName>
</protein>
<evidence type="ECO:0000313" key="3">
    <source>
        <dbReference type="EMBL" id="CAF3960413.1"/>
    </source>
</evidence>
<evidence type="ECO:0000313" key="4">
    <source>
        <dbReference type="Proteomes" id="UP000663824"/>
    </source>
</evidence>
<accession>A0A816TJV1</accession>